<dbReference type="Pfam" id="PF06743">
    <property type="entry name" value="FAST_1"/>
    <property type="match status" value="1"/>
</dbReference>
<feature type="domain" description="FAST kinase leucine-rich" evidence="1">
    <location>
        <begin position="224"/>
        <end position="289"/>
    </location>
</feature>
<gene>
    <name evidence="2" type="primary">tbrg4</name>
    <name evidence="2" type="ORF">CEXT_33101</name>
</gene>
<reference evidence="2 3" key="1">
    <citation type="submission" date="2021-06" db="EMBL/GenBank/DDBJ databases">
        <title>Caerostris extrusa draft genome.</title>
        <authorList>
            <person name="Kono N."/>
            <person name="Arakawa K."/>
        </authorList>
    </citation>
    <scope>NUCLEOTIDE SEQUENCE [LARGE SCALE GENOMIC DNA]</scope>
</reference>
<dbReference type="GO" id="GO:0016301">
    <property type="term" value="F:kinase activity"/>
    <property type="evidence" value="ECO:0007669"/>
    <property type="project" value="UniProtKB-KW"/>
</dbReference>
<dbReference type="EMBL" id="BPLR01017386">
    <property type="protein sequence ID" value="GIY91160.1"/>
    <property type="molecule type" value="Genomic_DNA"/>
</dbReference>
<dbReference type="InterPro" id="IPR010622">
    <property type="entry name" value="FAST_Leu-rich"/>
</dbReference>
<evidence type="ECO:0000313" key="3">
    <source>
        <dbReference type="Proteomes" id="UP001054945"/>
    </source>
</evidence>
<dbReference type="GO" id="GO:0044528">
    <property type="term" value="P:regulation of mitochondrial mRNA stability"/>
    <property type="evidence" value="ECO:0007669"/>
    <property type="project" value="InterPro"/>
</dbReference>
<protein>
    <submittedName>
        <fullName evidence="2">FAST kinase domain-containing protein 4</fullName>
    </submittedName>
</protein>
<sequence>MSRPISALFSRNCRINFIYSYFRTTHSVFTSPFNFITVNRTSSVPVSETIQVSKYVQPLIHQSVNEILCEFDKKSISGPESVSILKALRIQVMFKGTNIDSFNNDARFKALCEIFEKNCSVLRPNLLVSGLRCLLKLKTDKPDLKETIDLFYAFKKLNFFEPTLFAIKLNPVESEILSIKEASMITGLVAACGCMRWRNEGILEKCIEWIEKNLNSCSSRDCISFVLAVAALNYCTSSVKDLVSKMQPHFIIESNLPPDILLNITWSLAILGITPKELLQKVLSPDFYKP</sequence>
<keyword evidence="3" id="KW-1185">Reference proteome</keyword>
<dbReference type="AlphaFoldDB" id="A0AAV4XAE2"/>
<keyword evidence="2" id="KW-0418">Kinase</keyword>
<dbReference type="Proteomes" id="UP001054945">
    <property type="component" value="Unassembled WGS sequence"/>
</dbReference>
<organism evidence="2 3">
    <name type="scientific">Caerostris extrusa</name>
    <name type="common">Bark spider</name>
    <name type="synonym">Caerostris bankana</name>
    <dbReference type="NCBI Taxonomy" id="172846"/>
    <lineage>
        <taxon>Eukaryota</taxon>
        <taxon>Metazoa</taxon>
        <taxon>Ecdysozoa</taxon>
        <taxon>Arthropoda</taxon>
        <taxon>Chelicerata</taxon>
        <taxon>Arachnida</taxon>
        <taxon>Araneae</taxon>
        <taxon>Araneomorphae</taxon>
        <taxon>Entelegynae</taxon>
        <taxon>Araneoidea</taxon>
        <taxon>Araneidae</taxon>
        <taxon>Caerostris</taxon>
    </lineage>
</organism>
<keyword evidence="2" id="KW-0808">Transferase</keyword>
<comment type="caution">
    <text evidence="2">The sequence shown here is derived from an EMBL/GenBank/DDBJ whole genome shotgun (WGS) entry which is preliminary data.</text>
</comment>
<name>A0AAV4XAE2_CAEEX</name>
<proteinExistence type="predicted"/>
<accession>A0AAV4XAE2</accession>
<evidence type="ECO:0000313" key="2">
    <source>
        <dbReference type="EMBL" id="GIY91160.1"/>
    </source>
</evidence>
<evidence type="ECO:0000259" key="1">
    <source>
        <dbReference type="Pfam" id="PF06743"/>
    </source>
</evidence>